<dbReference type="GeneID" id="106151407"/>
<organism evidence="1 2">
    <name type="scientific">Lingula anatina</name>
    <name type="common">Brachiopod</name>
    <name type="synonym">Lingula unguis</name>
    <dbReference type="NCBI Taxonomy" id="7574"/>
    <lineage>
        <taxon>Eukaryota</taxon>
        <taxon>Metazoa</taxon>
        <taxon>Spiralia</taxon>
        <taxon>Lophotrochozoa</taxon>
        <taxon>Brachiopoda</taxon>
        <taxon>Linguliformea</taxon>
        <taxon>Lingulata</taxon>
        <taxon>Lingulida</taxon>
        <taxon>Linguloidea</taxon>
        <taxon>Lingulidae</taxon>
        <taxon>Lingula</taxon>
    </lineage>
</organism>
<reference evidence="2" key="1">
    <citation type="submission" date="2025-08" db="UniProtKB">
        <authorList>
            <consortium name="RefSeq"/>
        </authorList>
    </citation>
    <scope>IDENTIFICATION</scope>
    <source>
        <tissue evidence="2">Gonads</tissue>
    </source>
</reference>
<dbReference type="KEGG" id="lak:106151407"/>
<proteinExistence type="predicted"/>
<dbReference type="RefSeq" id="XP_013380105.1">
    <property type="nucleotide sequence ID" value="XM_013524651.1"/>
</dbReference>
<dbReference type="InParanoid" id="A0A1S3H1V3"/>
<keyword evidence="1" id="KW-1185">Reference proteome</keyword>
<name>A0A1S3H1V3_LINAN</name>
<sequence length="151" mass="17075">MVTTDGSNSLAKYDNSGTGYTVADCQAFCLAENTFHCTATIHYSDYGYGHGYCLHFGFSPYVEPSAISYRRYCTDEALSSCYLEEVGQNLGIYYTVQYSLDNSTCATRCFDRERCIGYNTFTGGHNRCRLFEQRKMSRYGATLSIRLRKCG</sequence>
<dbReference type="AlphaFoldDB" id="A0A1S3H1V3"/>
<gene>
    <name evidence="2" type="primary">LOC106151407</name>
</gene>
<accession>A0A1S3H1V3</accession>
<protein>
    <submittedName>
        <fullName evidence="2">Uncharacterized protein LOC106151407</fullName>
    </submittedName>
</protein>
<dbReference type="Proteomes" id="UP000085678">
    <property type="component" value="Unplaced"/>
</dbReference>
<evidence type="ECO:0000313" key="2">
    <source>
        <dbReference type="RefSeq" id="XP_013380105.1"/>
    </source>
</evidence>
<evidence type="ECO:0000313" key="1">
    <source>
        <dbReference type="Proteomes" id="UP000085678"/>
    </source>
</evidence>